<feature type="domain" description="Secretion system C-terminal sorting" evidence="3">
    <location>
        <begin position="261"/>
        <end position="332"/>
    </location>
</feature>
<sequence>MKKLIIYTVFLFFITQTIPAQVLFSEDFDSYSAGHLNTDYTSTTPGQGGWYVSKGSNNPNGGAIVIAEAGKGNVLNMATSNVSGVQSVNFDQPHGSILWNNRTAGNNICKFEYEVYTDGNFNAGGAVAGTNAFGGNGFAGMTLRSVFNDIIAIHQNSENSGIQTIPLKNYKIDPFPYNIWIKVEVFVDYNTNDAYFYIPTLNLQTTAKFTHTKVPEGIYFSVNQLNSASVVKYDNIKLSALQTLPSYILSTNEQLAAKFNLYPNPATNVVNITNNENRLVNQAAVYDVTGKLISTQSFNEQTEIQLNIENLASGTYLLHLQTNEGTAVKKLVKK</sequence>
<proteinExistence type="predicted"/>
<name>A0A1H6KUK0_9FLAO</name>
<reference evidence="4 5" key="1">
    <citation type="submission" date="2016-10" db="EMBL/GenBank/DDBJ databases">
        <authorList>
            <person name="de Groot N.N."/>
        </authorList>
    </citation>
    <scope>NUCLEOTIDE SEQUENCE [LARGE SCALE GENOMIC DNA]</scope>
    <source>
        <strain evidence="4 5">CGMCC 1.10825</strain>
    </source>
</reference>
<evidence type="ECO:0000256" key="2">
    <source>
        <dbReference type="SAM" id="SignalP"/>
    </source>
</evidence>
<dbReference type="Proteomes" id="UP000199634">
    <property type="component" value="Unassembled WGS sequence"/>
</dbReference>
<feature type="signal peptide" evidence="2">
    <location>
        <begin position="1"/>
        <end position="20"/>
    </location>
</feature>
<evidence type="ECO:0000313" key="5">
    <source>
        <dbReference type="Proteomes" id="UP000199634"/>
    </source>
</evidence>
<keyword evidence="5" id="KW-1185">Reference proteome</keyword>
<dbReference type="InterPro" id="IPR026444">
    <property type="entry name" value="Secre_tail"/>
</dbReference>
<dbReference type="OrthoDB" id="1467680at2"/>
<keyword evidence="1 2" id="KW-0732">Signal</keyword>
<dbReference type="RefSeq" id="WP_091098248.1">
    <property type="nucleotide sequence ID" value="NZ_FNXE01000017.1"/>
</dbReference>
<protein>
    <submittedName>
        <fullName evidence="4">Por secretion system C-terminal sorting domain-containing protein</fullName>
    </submittedName>
</protein>
<dbReference type="EMBL" id="FNXE01000017">
    <property type="protein sequence ID" value="SEH79252.1"/>
    <property type="molecule type" value="Genomic_DNA"/>
</dbReference>
<evidence type="ECO:0000259" key="3">
    <source>
        <dbReference type="Pfam" id="PF18962"/>
    </source>
</evidence>
<organism evidence="4 5">
    <name type="scientific">Paenimyroides marinum</name>
    <dbReference type="NCBI Taxonomy" id="1159016"/>
    <lineage>
        <taxon>Bacteria</taxon>
        <taxon>Pseudomonadati</taxon>
        <taxon>Bacteroidota</taxon>
        <taxon>Flavobacteriia</taxon>
        <taxon>Flavobacteriales</taxon>
        <taxon>Flavobacteriaceae</taxon>
        <taxon>Paenimyroides</taxon>
    </lineage>
</organism>
<evidence type="ECO:0000256" key="1">
    <source>
        <dbReference type="ARBA" id="ARBA00022729"/>
    </source>
</evidence>
<dbReference type="AlphaFoldDB" id="A0A1H6KUK0"/>
<dbReference type="STRING" id="1159016.SAMN02927937_01464"/>
<dbReference type="Pfam" id="PF18962">
    <property type="entry name" value="Por_Secre_tail"/>
    <property type="match status" value="1"/>
</dbReference>
<dbReference type="NCBIfam" id="TIGR04183">
    <property type="entry name" value="Por_Secre_tail"/>
    <property type="match status" value="1"/>
</dbReference>
<accession>A0A1H6KUK0</accession>
<evidence type="ECO:0000313" key="4">
    <source>
        <dbReference type="EMBL" id="SEH79252.1"/>
    </source>
</evidence>
<feature type="chain" id="PRO_5011468183" evidence="2">
    <location>
        <begin position="21"/>
        <end position="334"/>
    </location>
</feature>
<gene>
    <name evidence="4" type="ORF">SAMN02927937_01464</name>
</gene>